<protein>
    <submittedName>
        <fullName evidence="2">Uncharacterized protein</fullName>
    </submittedName>
</protein>
<dbReference type="Proteomes" id="UP000550707">
    <property type="component" value="Unassembled WGS sequence"/>
</dbReference>
<evidence type="ECO:0000313" key="2">
    <source>
        <dbReference type="EMBL" id="KAF6444247.1"/>
    </source>
</evidence>
<proteinExistence type="predicted"/>
<dbReference type="EMBL" id="JACASF010000012">
    <property type="protein sequence ID" value="KAF6444247.1"/>
    <property type="molecule type" value="Genomic_DNA"/>
</dbReference>
<accession>A0A7J8F936</accession>
<evidence type="ECO:0000256" key="1">
    <source>
        <dbReference type="SAM" id="MobiDB-lite"/>
    </source>
</evidence>
<feature type="region of interest" description="Disordered" evidence="1">
    <location>
        <begin position="205"/>
        <end position="226"/>
    </location>
</feature>
<evidence type="ECO:0000313" key="3">
    <source>
        <dbReference type="Proteomes" id="UP000550707"/>
    </source>
</evidence>
<sequence>MVAVVAVGNRLRLPNRRCRTRLMPRSCPASSPSRNERNCVPNPQTMEPPSSHLFCAERPLTVPFCLNTVLRPEAPPLALGSLPCSMDHVKLPVKSTHHLQVSFQLTLKLSNLNKYPSSQTITKQMTPPHANPCCQLQLKGQINCTHFTEEKKGGLNKHKIMLSCLRYRLLFWNSLPLAQLSIMALWAPGTTHIWSDSQLAKQCQKPEHNGKRTGLGVRRPKFGSQL</sequence>
<organism evidence="2 3">
    <name type="scientific">Molossus molossus</name>
    <name type="common">Pallas' mastiff bat</name>
    <name type="synonym">Vespertilio molossus</name>
    <dbReference type="NCBI Taxonomy" id="27622"/>
    <lineage>
        <taxon>Eukaryota</taxon>
        <taxon>Metazoa</taxon>
        <taxon>Chordata</taxon>
        <taxon>Craniata</taxon>
        <taxon>Vertebrata</taxon>
        <taxon>Euteleostomi</taxon>
        <taxon>Mammalia</taxon>
        <taxon>Eutheria</taxon>
        <taxon>Laurasiatheria</taxon>
        <taxon>Chiroptera</taxon>
        <taxon>Yangochiroptera</taxon>
        <taxon>Molossidae</taxon>
        <taxon>Molossus</taxon>
    </lineage>
</organism>
<dbReference type="AlphaFoldDB" id="A0A7J8F936"/>
<dbReference type="InParanoid" id="A0A7J8F936"/>
<keyword evidence="3" id="KW-1185">Reference proteome</keyword>
<gene>
    <name evidence="2" type="ORF">HJG59_008551</name>
</gene>
<reference evidence="2 3" key="1">
    <citation type="journal article" date="2020" name="Nature">
        <title>Six reference-quality genomes reveal evolution of bat adaptations.</title>
        <authorList>
            <person name="Jebb D."/>
            <person name="Huang Z."/>
            <person name="Pippel M."/>
            <person name="Hughes G.M."/>
            <person name="Lavrichenko K."/>
            <person name="Devanna P."/>
            <person name="Winkler S."/>
            <person name="Jermiin L.S."/>
            <person name="Skirmuntt E.C."/>
            <person name="Katzourakis A."/>
            <person name="Burkitt-Gray L."/>
            <person name="Ray D.A."/>
            <person name="Sullivan K.A.M."/>
            <person name="Roscito J.G."/>
            <person name="Kirilenko B.M."/>
            <person name="Davalos L.M."/>
            <person name="Corthals A.P."/>
            <person name="Power M.L."/>
            <person name="Jones G."/>
            <person name="Ransome R.D."/>
            <person name="Dechmann D.K.N."/>
            <person name="Locatelli A.G."/>
            <person name="Puechmaille S.J."/>
            <person name="Fedrigo O."/>
            <person name="Jarvis E.D."/>
            <person name="Hiller M."/>
            <person name="Vernes S.C."/>
            <person name="Myers E.W."/>
            <person name="Teeling E.C."/>
        </authorList>
    </citation>
    <scope>NUCLEOTIDE SEQUENCE [LARGE SCALE GENOMIC DNA]</scope>
    <source>
        <strain evidence="2">MMolMol1</strain>
        <tissue evidence="2">Muscle</tissue>
    </source>
</reference>
<feature type="region of interest" description="Disordered" evidence="1">
    <location>
        <begin position="24"/>
        <end position="43"/>
    </location>
</feature>
<name>A0A7J8F936_MOLMO</name>
<comment type="caution">
    <text evidence="2">The sequence shown here is derived from an EMBL/GenBank/DDBJ whole genome shotgun (WGS) entry which is preliminary data.</text>
</comment>